<keyword evidence="9" id="KW-1185">Reference proteome</keyword>
<keyword evidence="4 8" id="KW-0378">Hydrolase</keyword>
<evidence type="ECO:0000256" key="6">
    <source>
        <dbReference type="SAM" id="MobiDB-lite"/>
    </source>
</evidence>
<dbReference type="Gene3D" id="3.40.50.1820">
    <property type="entry name" value="alpha/beta hydrolase"/>
    <property type="match status" value="1"/>
</dbReference>
<dbReference type="AlphaFoldDB" id="A0A7G2CBA3"/>
<protein>
    <recommendedName>
        <fullName evidence="2">protein phosphatase methylesterase-1</fullName>
        <ecNumber evidence="2">3.1.1.89</ecNumber>
    </recommendedName>
</protein>
<dbReference type="PANTHER" id="PTHR14189">
    <property type="entry name" value="PROTEIN PHOSPHATASE METHYLESTERASE-1 RELATED"/>
    <property type="match status" value="1"/>
</dbReference>
<feature type="region of interest" description="Disordered" evidence="6">
    <location>
        <begin position="1"/>
        <end position="39"/>
    </location>
</feature>
<evidence type="ECO:0000313" key="9">
    <source>
        <dbReference type="Proteomes" id="UP000515908"/>
    </source>
</evidence>
<keyword evidence="8" id="KW-0645">Protease</keyword>
<dbReference type="VEuPathDB" id="TriTrypDB:ADEAN_000381300"/>
<comment type="similarity">
    <text evidence="1">Belongs to the AB hydrolase superfamily.</text>
</comment>
<dbReference type="EC" id="3.1.1.89" evidence="2"/>
<dbReference type="EMBL" id="LR877150">
    <property type="protein sequence ID" value="CAD2216351.1"/>
    <property type="molecule type" value="Genomic_DNA"/>
</dbReference>
<dbReference type="SUPFAM" id="SSF53474">
    <property type="entry name" value="alpha/beta-Hydrolases"/>
    <property type="match status" value="1"/>
</dbReference>
<name>A0A7G2CBA3_9TRYP</name>
<evidence type="ECO:0000259" key="7">
    <source>
        <dbReference type="Pfam" id="PF00561"/>
    </source>
</evidence>
<dbReference type="Pfam" id="PF00561">
    <property type="entry name" value="Abhydrolase_1"/>
    <property type="match status" value="1"/>
</dbReference>
<accession>A0A7G2CBA3</accession>
<dbReference type="GO" id="GO:0004177">
    <property type="term" value="F:aminopeptidase activity"/>
    <property type="evidence" value="ECO:0007669"/>
    <property type="project" value="UniProtKB-KW"/>
</dbReference>
<evidence type="ECO:0000256" key="5">
    <source>
        <dbReference type="ARBA" id="ARBA00049203"/>
    </source>
</evidence>
<reference evidence="8 9" key="1">
    <citation type="submission" date="2020-08" db="EMBL/GenBank/DDBJ databases">
        <authorList>
            <person name="Newling K."/>
            <person name="Davey J."/>
            <person name="Forrester S."/>
        </authorList>
    </citation>
    <scope>NUCLEOTIDE SEQUENCE [LARGE SCALE GENOMIC DNA]</scope>
    <source>
        <strain evidence="9">Crithidia deanei Carvalho (ATCC PRA-265)</strain>
    </source>
</reference>
<evidence type="ECO:0000313" key="8">
    <source>
        <dbReference type="EMBL" id="CAD2216351.1"/>
    </source>
</evidence>
<dbReference type="PANTHER" id="PTHR14189:SF0">
    <property type="entry name" value="PROTEIN PHOSPHATASE METHYLESTERASE 1"/>
    <property type="match status" value="1"/>
</dbReference>
<dbReference type="GO" id="GO:0051723">
    <property type="term" value="F:protein methylesterase activity"/>
    <property type="evidence" value="ECO:0007669"/>
    <property type="project" value="UniProtKB-EC"/>
</dbReference>
<keyword evidence="8" id="KW-0031">Aminopeptidase</keyword>
<comment type="catalytic activity">
    <reaction evidence="5">
        <text>[phosphatase 2A protein]-C-terminal L-leucine methyl ester + H2O = [phosphatase 2A protein]-C-terminal L-leucine + methanol + H(+)</text>
        <dbReference type="Rhea" id="RHEA:48548"/>
        <dbReference type="Rhea" id="RHEA-COMP:12134"/>
        <dbReference type="Rhea" id="RHEA-COMP:12135"/>
        <dbReference type="ChEBI" id="CHEBI:15377"/>
        <dbReference type="ChEBI" id="CHEBI:15378"/>
        <dbReference type="ChEBI" id="CHEBI:17790"/>
        <dbReference type="ChEBI" id="CHEBI:90516"/>
        <dbReference type="ChEBI" id="CHEBI:90517"/>
        <dbReference type="EC" id="3.1.1.89"/>
    </reaction>
</comment>
<evidence type="ECO:0000256" key="1">
    <source>
        <dbReference type="ARBA" id="ARBA00008645"/>
    </source>
</evidence>
<sequence length="331" mass="36361">MSGENYGNLADYLQKTGKKEKGASVEPPPMRAPVGPMAPVPPDAARFGPNSALFGGVKSEQSNEDFDLVVITFDLRCHGRSTRNGGEESLTLDVMANDFNGVLAHCKGSLFPQSDFYVIGHSLGGAIMCAALSEKKEAQQRVSGAIMLDIVEGTAKMSLAHMKDFLKKRPNTFPTVKDAETWFLQLGGMRSPSGAARAVPALLKPMEIHGVTVYTWKTDLGKMETVWDSWFDDLDKRFINLPFSKMLCLANAERLDTQLTVAQMQGKFQFELIGNDCGHYVMDDATATLGTKIRHFIHRINSVSQVLKAANQKAAQFHYNNATVPPSRMNN</sequence>
<evidence type="ECO:0000256" key="3">
    <source>
        <dbReference type="ARBA" id="ARBA00022487"/>
    </source>
</evidence>
<organism evidence="8 9">
    <name type="scientific">Angomonas deanei</name>
    <dbReference type="NCBI Taxonomy" id="59799"/>
    <lineage>
        <taxon>Eukaryota</taxon>
        <taxon>Discoba</taxon>
        <taxon>Euglenozoa</taxon>
        <taxon>Kinetoplastea</taxon>
        <taxon>Metakinetoplastina</taxon>
        <taxon>Trypanosomatida</taxon>
        <taxon>Trypanosomatidae</taxon>
        <taxon>Strigomonadinae</taxon>
        <taxon>Angomonas</taxon>
    </lineage>
</organism>
<keyword evidence="3" id="KW-0719">Serine esterase</keyword>
<dbReference type="InterPro" id="IPR029058">
    <property type="entry name" value="AB_hydrolase_fold"/>
</dbReference>
<proteinExistence type="inferred from homology"/>
<gene>
    <name evidence="8" type="ORF">ADEAN_000381300</name>
</gene>
<dbReference type="InterPro" id="IPR016812">
    <property type="entry name" value="PPase_methylesterase_euk"/>
</dbReference>
<evidence type="ECO:0000256" key="4">
    <source>
        <dbReference type="ARBA" id="ARBA00022801"/>
    </source>
</evidence>
<dbReference type="InterPro" id="IPR000073">
    <property type="entry name" value="AB_hydrolase_1"/>
</dbReference>
<feature type="compositionally biased region" description="Pro residues" evidence="6">
    <location>
        <begin position="26"/>
        <end position="39"/>
    </location>
</feature>
<dbReference type="Proteomes" id="UP000515908">
    <property type="component" value="Chromosome 06"/>
</dbReference>
<evidence type="ECO:0000256" key="2">
    <source>
        <dbReference type="ARBA" id="ARBA00013111"/>
    </source>
</evidence>
<feature type="domain" description="AB hydrolase-1" evidence="7">
    <location>
        <begin position="70"/>
        <end position="177"/>
    </location>
</feature>